<dbReference type="EMBL" id="LBWB01000018">
    <property type="protein sequence ID" value="KKR00021.1"/>
    <property type="molecule type" value="Genomic_DNA"/>
</dbReference>
<accession>A0A0G0MI17</accession>
<gene>
    <name evidence="1" type="ORF">UT24_C0018G0003</name>
</gene>
<sequence length="108" mass="12355">MEIDWDRVLSDVDWVEFEYASRRFRAGYYILEGTQGKAIELNIGSDAPTIDGWVGLQWCESSGLTNDWPPEGMILNKLKESDKQPQAVQPEKPKPIKAIKKDVLIHPR</sequence>
<protein>
    <submittedName>
        <fullName evidence="1">Uncharacterized protein</fullName>
    </submittedName>
</protein>
<comment type="caution">
    <text evidence="1">The sequence shown here is derived from an EMBL/GenBank/DDBJ whole genome shotgun (WGS) entry which is preliminary data.</text>
</comment>
<dbReference type="AlphaFoldDB" id="A0A0G0MI17"/>
<name>A0A0G0MI17_9BACT</name>
<evidence type="ECO:0000313" key="2">
    <source>
        <dbReference type="Proteomes" id="UP000033881"/>
    </source>
</evidence>
<evidence type="ECO:0000313" key="1">
    <source>
        <dbReference type="EMBL" id="KKR00021.1"/>
    </source>
</evidence>
<dbReference type="Proteomes" id="UP000033881">
    <property type="component" value="Unassembled WGS sequence"/>
</dbReference>
<organism evidence="1 2">
    <name type="scientific">Candidatus Woesebacteria bacterium GW2011_GWB1_39_12</name>
    <dbReference type="NCBI Taxonomy" id="1618574"/>
    <lineage>
        <taxon>Bacteria</taxon>
        <taxon>Candidatus Woeseibacteriota</taxon>
    </lineage>
</organism>
<dbReference type="STRING" id="1618574.UT24_C0018G0003"/>
<reference evidence="1 2" key="1">
    <citation type="journal article" date="2015" name="Nature">
        <title>rRNA introns, odd ribosomes, and small enigmatic genomes across a large radiation of phyla.</title>
        <authorList>
            <person name="Brown C.T."/>
            <person name="Hug L.A."/>
            <person name="Thomas B.C."/>
            <person name="Sharon I."/>
            <person name="Castelle C.J."/>
            <person name="Singh A."/>
            <person name="Wilkins M.J."/>
            <person name="Williams K.H."/>
            <person name="Banfield J.F."/>
        </authorList>
    </citation>
    <scope>NUCLEOTIDE SEQUENCE [LARGE SCALE GENOMIC DNA]</scope>
</reference>
<proteinExistence type="predicted"/>